<evidence type="ECO:0000313" key="2">
    <source>
        <dbReference type="EMBL" id="KAJ1197984.1"/>
    </source>
</evidence>
<reference evidence="2" key="1">
    <citation type="journal article" date="2022" name="bioRxiv">
        <title>Sequencing and chromosome-scale assembly of the giantPleurodeles waltlgenome.</title>
        <authorList>
            <person name="Brown T."/>
            <person name="Elewa A."/>
            <person name="Iarovenko S."/>
            <person name="Subramanian E."/>
            <person name="Araus A.J."/>
            <person name="Petzold A."/>
            <person name="Susuki M."/>
            <person name="Suzuki K.-i.T."/>
            <person name="Hayashi T."/>
            <person name="Toyoda A."/>
            <person name="Oliveira C."/>
            <person name="Osipova E."/>
            <person name="Leigh N.D."/>
            <person name="Simon A."/>
            <person name="Yun M.H."/>
        </authorList>
    </citation>
    <scope>NUCLEOTIDE SEQUENCE</scope>
    <source>
        <strain evidence="2">20211129_DDA</strain>
        <tissue evidence="2">Liver</tissue>
    </source>
</reference>
<protein>
    <submittedName>
        <fullName evidence="2">Uncharacterized protein</fullName>
    </submittedName>
</protein>
<proteinExistence type="predicted"/>
<sequence length="86" mass="8839">MPGNLLMQEPIKKPWLAVTLGPGSSTVGPEKAASQEGKARNKEKEENGGVEGEASFSGKEEEMINGETKTGVALGGGARNPAACKV</sequence>
<dbReference type="EMBL" id="JANPWB010000003">
    <property type="protein sequence ID" value="KAJ1197984.1"/>
    <property type="molecule type" value="Genomic_DNA"/>
</dbReference>
<name>A0AAV7VBI2_PLEWA</name>
<feature type="compositionally biased region" description="Basic and acidic residues" evidence="1">
    <location>
        <begin position="37"/>
        <end position="47"/>
    </location>
</feature>
<organism evidence="2 3">
    <name type="scientific">Pleurodeles waltl</name>
    <name type="common">Iberian ribbed newt</name>
    <dbReference type="NCBI Taxonomy" id="8319"/>
    <lineage>
        <taxon>Eukaryota</taxon>
        <taxon>Metazoa</taxon>
        <taxon>Chordata</taxon>
        <taxon>Craniata</taxon>
        <taxon>Vertebrata</taxon>
        <taxon>Euteleostomi</taxon>
        <taxon>Amphibia</taxon>
        <taxon>Batrachia</taxon>
        <taxon>Caudata</taxon>
        <taxon>Salamandroidea</taxon>
        <taxon>Salamandridae</taxon>
        <taxon>Pleurodelinae</taxon>
        <taxon>Pleurodeles</taxon>
    </lineage>
</organism>
<evidence type="ECO:0000256" key="1">
    <source>
        <dbReference type="SAM" id="MobiDB-lite"/>
    </source>
</evidence>
<keyword evidence="3" id="KW-1185">Reference proteome</keyword>
<accession>A0AAV7VBI2</accession>
<gene>
    <name evidence="2" type="ORF">NDU88_001828</name>
</gene>
<dbReference type="Proteomes" id="UP001066276">
    <property type="component" value="Chromosome 2_1"/>
</dbReference>
<feature type="region of interest" description="Disordered" evidence="1">
    <location>
        <begin position="20"/>
        <end position="64"/>
    </location>
</feature>
<dbReference type="AlphaFoldDB" id="A0AAV7VBI2"/>
<evidence type="ECO:0000313" key="3">
    <source>
        <dbReference type="Proteomes" id="UP001066276"/>
    </source>
</evidence>
<comment type="caution">
    <text evidence="2">The sequence shown here is derived from an EMBL/GenBank/DDBJ whole genome shotgun (WGS) entry which is preliminary data.</text>
</comment>